<sequence length="269" mass="29572">MARSVQQAQRQLIACALEVLADADFALAGSGAIREHGMTQRPTNDIDLFTVMQAATRFPNAVDSLIEHLTANNYDVTVERASPSFAQLSVTPPHGAPLSVDLAIDWRAHTPVRLDIGPVLTLEDAIGNKLSALYSRSYPRDYLDVDAIRSTRTISDARLIELLQERDAGFDTGFFTECLRGARNITLTQVSAYGVNAPQLHAIQQRFRAWADDIDDQRNEQPRGLRDVLRAIPRPTLAPTRSAHPSLPTTLNPSPGAQFKFKHGQGPTL</sequence>
<proteinExistence type="predicted"/>
<dbReference type="RefSeq" id="WP_424623353.1">
    <property type="nucleotide sequence ID" value="NZ_CBDFBV010000103.1"/>
</dbReference>
<gene>
    <name evidence="2" type="ORF">HXK09_05785</name>
</gene>
<dbReference type="Proteomes" id="UP000759246">
    <property type="component" value="Unassembled WGS sequence"/>
</dbReference>
<dbReference type="InterPro" id="IPR014942">
    <property type="entry name" value="AbiEii"/>
</dbReference>
<dbReference type="Pfam" id="PF08843">
    <property type="entry name" value="AbiEii"/>
    <property type="match status" value="1"/>
</dbReference>
<evidence type="ECO:0000256" key="1">
    <source>
        <dbReference type="SAM" id="MobiDB-lite"/>
    </source>
</evidence>
<keyword evidence="2" id="KW-0808">Transferase</keyword>
<organism evidence="2 3">
    <name type="scientific">Actinomyces bouchesdurhonensis</name>
    <dbReference type="NCBI Taxonomy" id="1852361"/>
    <lineage>
        <taxon>Bacteria</taxon>
        <taxon>Bacillati</taxon>
        <taxon>Actinomycetota</taxon>
        <taxon>Actinomycetes</taxon>
        <taxon>Actinomycetales</taxon>
        <taxon>Actinomycetaceae</taxon>
        <taxon>Actinomyces</taxon>
    </lineage>
</organism>
<accession>A0A929RRF2</accession>
<name>A0A929RRF2_9ACTO</name>
<feature type="region of interest" description="Disordered" evidence="1">
    <location>
        <begin position="235"/>
        <end position="269"/>
    </location>
</feature>
<comment type="caution">
    <text evidence="2">The sequence shown here is derived from an EMBL/GenBank/DDBJ whole genome shotgun (WGS) entry which is preliminary data.</text>
</comment>
<evidence type="ECO:0000313" key="2">
    <source>
        <dbReference type="EMBL" id="MBF0966652.1"/>
    </source>
</evidence>
<evidence type="ECO:0000313" key="3">
    <source>
        <dbReference type="Proteomes" id="UP000759246"/>
    </source>
</evidence>
<dbReference type="AlphaFoldDB" id="A0A929RRF2"/>
<reference evidence="2" key="1">
    <citation type="submission" date="2020-04" db="EMBL/GenBank/DDBJ databases">
        <title>Deep metagenomics examines the oral microbiome during advanced dental caries in children, revealing novel taxa and co-occurrences with host molecules.</title>
        <authorList>
            <person name="Baker J.L."/>
            <person name="Morton J.T."/>
            <person name="Dinis M."/>
            <person name="Alvarez R."/>
            <person name="Tran N.C."/>
            <person name="Knight R."/>
            <person name="Edlund A."/>
        </authorList>
    </citation>
    <scope>NUCLEOTIDE SEQUENCE</scope>
    <source>
        <strain evidence="2">JCVI_30_bin.13</strain>
    </source>
</reference>
<protein>
    <submittedName>
        <fullName evidence="2">Nucleotidyl transferase AbiEii/AbiGii toxin family protein</fullName>
    </submittedName>
</protein>
<dbReference type="GO" id="GO:0016740">
    <property type="term" value="F:transferase activity"/>
    <property type="evidence" value="ECO:0007669"/>
    <property type="project" value="UniProtKB-KW"/>
</dbReference>
<dbReference type="EMBL" id="JABZGF010000165">
    <property type="protein sequence ID" value="MBF0966652.1"/>
    <property type="molecule type" value="Genomic_DNA"/>
</dbReference>